<reference evidence="3" key="1">
    <citation type="submission" date="2023-10" db="EMBL/GenBank/DDBJ databases">
        <authorList>
            <person name="Chen Y."/>
            <person name="Shah S."/>
            <person name="Dougan E. K."/>
            <person name="Thang M."/>
            <person name="Chan C."/>
        </authorList>
    </citation>
    <scope>NUCLEOTIDE SEQUENCE [LARGE SCALE GENOMIC DNA]</scope>
</reference>
<dbReference type="Proteomes" id="UP001189429">
    <property type="component" value="Unassembled WGS sequence"/>
</dbReference>
<sequence>EHAHCVAWANDAIAVMNSISPPGASPSGPCTSAQRSALEHVTGHCRRLSKPSEERRLREGALGELLAGSPLYESGGPTRPYARDSVSWPRAGEHAAPLQGLLNTPDTSWLEDWRLNMLRRITSADIRYSDGELLLRGRPVHAAPTASAFSDLEAEGGRCVVAADDITNAFYQMRMPSGMEHYFRLPPIDSSFLRAAGVPDLPDGAVQGCITVMPMGFSWSTHLCQRVLRDGRPAVSLSQPTDVGCAGYVDNYLAVGTNAARVNAVVDQVSEQLQRVGIHVHDAESASGDCTFLGLELRAGRWLSVKGRNVWRLRYAIEEVLRRKKVSGHLLRILLGHITWTSLVRREALALLNTAYAFVEVNGVDLQELWPAVRRELWQVRRFLPLLACDLSAPWSSHVTCSDASEFGLGVCRRRAPRSEVARIGRVSERWRYRVDGFQRAQESALRDEAEALLLSYRHLLRSSSCFGCRLLAFVDNLPLCLAVWKGRASSPLLKVPLLKIAMLSLATGPRRERAAMPRARASPRRRLASGPTDAVRRRMSLATALIESSAPCGTLSPLELAAVRPATQAAHRALLNGFVAFCSAHRLDWSSMSELDEATGVREVSVSFGKPVCWLPASLEPPPRL</sequence>
<evidence type="ECO:0000259" key="2">
    <source>
        <dbReference type="Pfam" id="PF00078"/>
    </source>
</evidence>
<comment type="caution">
    <text evidence="3">The sequence shown here is derived from an EMBL/GenBank/DDBJ whole genome shotgun (WGS) entry which is preliminary data.</text>
</comment>
<dbReference type="EMBL" id="CAUYUJ010016050">
    <property type="protein sequence ID" value="CAK0861196.1"/>
    <property type="molecule type" value="Genomic_DNA"/>
</dbReference>
<dbReference type="InterPro" id="IPR000477">
    <property type="entry name" value="RT_dom"/>
</dbReference>
<feature type="region of interest" description="Disordered" evidence="1">
    <location>
        <begin position="68"/>
        <end position="88"/>
    </location>
</feature>
<evidence type="ECO:0000256" key="1">
    <source>
        <dbReference type="SAM" id="MobiDB-lite"/>
    </source>
</evidence>
<dbReference type="SUPFAM" id="SSF56672">
    <property type="entry name" value="DNA/RNA polymerases"/>
    <property type="match status" value="1"/>
</dbReference>
<accession>A0ABN9UMQ9</accession>
<organism evidence="3 4">
    <name type="scientific">Prorocentrum cordatum</name>
    <dbReference type="NCBI Taxonomy" id="2364126"/>
    <lineage>
        <taxon>Eukaryota</taxon>
        <taxon>Sar</taxon>
        <taxon>Alveolata</taxon>
        <taxon>Dinophyceae</taxon>
        <taxon>Prorocentrales</taxon>
        <taxon>Prorocentraceae</taxon>
        <taxon>Prorocentrum</taxon>
    </lineage>
</organism>
<evidence type="ECO:0000313" key="4">
    <source>
        <dbReference type="Proteomes" id="UP001189429"/>
    </source>
</evidence>
<gene>
    <name evidence="3" type="ORF">PCOR1329_LOCUS49952</name>
</gene>
<dbReference type="InterPro" id="IPR043128">
    <property type="entry name" value="Rev_trsase/Diguanyl_cyclase"/>
</dbReference>
<dbReference type="InterPro" id="IPR043502">
    <property type="entry name" value="DNA/RNA_pol_sf"/>
</dbReference>
<dbReference type="Gene3D" id="3.30.70.270">
    <property type="match status" value="1"/>
</dbReference>
<evidence type="ECO:0000313" key="3">
    <source>
        <dbReference type="EMBL" id="CAK0861196.1"/>
    </source>
</evidence>
<keyword evidence="4" id="KW-1185">Reference proteome</keyword>
<name>A0ABN9UMQ9_9DINO</name>
<proteinExistence type="predicted"/>
<dbReference type="Gene3D" id="3.10.10.10">
    <property type="entry name" value="HIV Type 1 Reverse Transcriptase, subunit A, domain 1"/>
    <property type="match status" value="1"/>
</dbReference>
<dbReference type="Pfam" id="PF00078">
    <property type="entry name" value="RVT_1"/>
    <property type="match status" value="1"/>
</dbReference>
<feature type="non-terminal residue" evidence="3">
    <location>
        <position position="1"/>
    </location>
</feature>
<feature type="domain" description="Reverse transcriptase" evidence="2">
    <location>
        <begin position="149"/>
        <end position="295"/>
    </location>
</feature>
<protein>
    <recommendedName>
        <fullName evidence="2">Reverse transcriptase domain-containing protein</fullName>
    </recommendedName>
</protein>